<accession>A0A3S5CS93</accession>
<dbReference type="EMBL" id="CAAALY010286994">
    <property type="protein sequence ID" value="VEL43935.1"/>
    <property type="molecule type" value="Genomic_DNA"/>
</dbReference>
<protein>
    <submittedName>
        <fullName evidence="2">Uncharacterized protein</fullName>
    </submittedName>
</protein>
<evidence type="ECO:0000313" key="2">
    <source>
        <dbReference type="EMBL" id="VEL43935.1"/>
    </source>
</evidence>
<reference evidence="2" key="1">
    <citation type="submission" date="2018-11" db="EMBL/GenBank/DDBJ databases">
        <authorList>
            <consortium name="Pathogen Informatics"/>
        </authorList>
    </citation>
    <scope>NUCLEOTIDE SEQUENCE</scope>
</reference>
<feature type="compositionally biased region" description="Basic and acidic residues" evidence="1">
    <location>
        <begin position="168"/>
        <end position="181"/>
    </location>
</feature>
<proteinExistence type="predicted"/>
<evidence type="ECO:0000256" key="1">
    <source>
        <dbReference type="SAM" id="MobiDB-lite"/>
    </source>
</evidence>
<organism evidence="2 3">
    <name type="scientific">Protopolystoma xenopodis</name>
    <dbReference type="NCBI Taxonomy" id="117903"/>
    <lineage>
        <taxon>Eukaryota</taxon>
        <taxon>Metazoa</taxon>
        <taxon>Spiralia</taxon>
        <taxon>Lophotrochozoa</taxon>
        <taxon>Platyhelminthes</taxon>
        <taxon>Monogenea</taxon>
        <taxon>Polyopisthocotylea</taxon>
        <taxon>Polystomatidea</taxon>
        <taxon>Polystomatidae</taxon>
        <taxon>Protopolystoma</taxon>
    </lineage>
</organism>
<dbReference type="AlphaFoldDB" id="A0A3S5CS93"/>
<feature type="region of interest" description="Disordered" evidence="1">
    <location>
        <begin position="157"/>
        <end position="198"/>
    </location>
</feature>
<sequence length="198" mass="21738">MDSSPELACSNSSQLEALSLRLHSVDVHSVCLADETASHLSIVDPTDLRADLVLPLRRNSSSTLAGHTVCGEQRLLRRLRRAGHGVVRLAVPVNSDRGTWCTWNDEDYRMKISLPEKDGRRFNRLEGGCSSNDMDGAMSGVCIVGENSRQPQLVGDSFEGVENRSAGTKKDTQNKLEIKEAEAEEDNEETAGLQVMKE</sequence>
<gene>
    <name evidence="2" type="ORF">PXEA_LOCUS37375</name>
</gene>
<dbReference type="Proteomes" id="UP000784294">
    <property type="component" value="Unassembled WGS sequence"/>
</dbReference>
<comment type="caution">
    <text evidence="2">The sequence shown here is derived from an EMBL/GenBank/DDBJ whole genome shotgun (WGS) entry which is preliminary data.</text>
</comment>
<keyword evidence="3" id="KW-1185">Reference proteome</keyword>
<name>A0A3S5CS93_9PLAT</name>
<evidence type="ECO:0000313" key="3">
    <source>
        <dbReference type="Proteomes" id="UP000784294"/>
    </source>
</evidence>